<evidence type="ECO:0000313" key="2">
    <source>
        <dbReference type="Proteomes" id="UP000003163"/>
    </source>
</evidence>
<dbReference type="HOGENOM" id="CLU_1034485_0_0_1"/>
<protein>
    <submittedName>
        <fullName evidence="1">Uncharacterized protein</fullName>
    </submittedName>
</protein>
<keyword evidence="2" id="KW-1185">Reference proteome</keyword>
<proteinExistence type="predicted"/>
<gene>
    <name evidence="1" type="ORF">EDEG_03741</name>
</gene>
<evidence type="ECO:0000313" key="1">
    <source>
        <dbReference type="EMBL" id="EJW01736.1"/>
    </source>
</evidence>
<name>J9D1L9_EDHAE</name>
<sequence length="269" mass="32007">MMFKFNKKKLLLIILFLPVIALIMGLIQLQIIKYRIPEEIQYLKASIINSNKKFVKGFYETATEDGKGNYIVILPPSVNSKGFLAFYKLTNNTKFKNPITYRSSKVTEYPNYPHNFINSDSPRIITQDEIRWLNLMNQIIKRKGFEISEKDYFKKFKDKKIKKILSRIVPKILWEHDYLQITEFYEQLYESLLTDSKKYRSLLMVINEENIIKCYIFSLKVKQELFSSTNAIFKYYAHDFSKNSILNGDDLLFYFFGYIFNQDLPNEKA</sequence>
<dbReference type="InParanoid" id="J9D1L9"/>
<comment type="caution">
    <text evidence="1">The sequence shown here is derived from an EMBL/GenBank/DDBJ whole genome shotgun (WGS) entry which is preliminary data.</text>
</comment>
<reference evidence="1 2" key="1">
    <citation type="submission" date="2011-08" db="EMBL/GenBank/DDBJ databases">
        <authorList>
            <person name="Liu Z.J."/>
            <person name="Shi F.L."/>
            <person name="Lu J.Q."/>
            <person name="Li M."/>
            <person name="Wang Z.L."/>
        </authorList>
    </citation>
    <scope>NUCLEOTIDE SEQUENCE [LARGE SCALE GENOMIC DNA]</scope>
    <source>
        <strain evidence="1 2">USNM 41457</strain>
    </source>
</reference>
<dbReference type="EMBL" id="AFBI03000117">
    <property type="protein sequence ID" value="EJW01736.1"/>
    <property type="molecule type" value="Genomic_DNA"/>
</dbReference>
<organism evidence="1 2">
    <name type="scientific">Edhazardia aedis (strain USNM 41457)</name>
    <name type="common">Microsporidian parasite</name>
    <dbReference type="NCBI Taxonomy" id="1003232"/>
    <lineage>
        <taxon>Eukaryota</taxon>
        <taxon>Fungi</taxon>
        <taxon>Fungi incertae sedis</taxon>
        <taxon>Microsporidia</taxon>
        <taxon>Edhazardia</taxon>
    </lineage>
</organism>
<dbReference type="AlphaFoldDB" id="J9D1L9"/>
<accession>J9D1L9</accession>
<reference evidence="2" key="2">
    <citation type="submission" date="2015-07" db="EMBL/GenBank/DDBJ databases">
        <title>Contrasting host-pathogen interactions and genome evolution in two generalist and specialist microsporidian pathogens of mosquitoes.</title>
        <authorList>
            <consortium name="The Broad Institute Genomics Platform"/>
            <consortium name="The Broad Institute Genome Sequencing Center for Infectious Disease"/>
            <person name="Cuomo C.A."/>
            <person name="Sanscrainte N.D."/>
            <person name="Goldberg J.M."/>
            <person name="Heiman D."/>
            <person name="Young S."/>
            <person name="Zeng Q."/>
            <person name="Becnel J.J."/>
            <person name="Birren B.W."/>
        </authorList>
    </citation>
    <scope>NUCLEOTIDE SEQUENCE [LARGE SCALE GENOMIC DNA]</scope>
    <source>
        <strain evidence="2">USNM 41457</strain>
    </source>
</reference>
<dbReference type="Proteomes" id="UP000003163">
    <property type="component" value="Unassembled WGS sequence"/>
</dbReference>
<dbReference type="VEuPathDB" id="MicrosporidiaDB:EDEG_03741"/>